<dbReference type="EMBL" id="CM007895">
    <property type="protein sequence ID" value="OTG23034.1"/>
    <property type="molecule type" value="Genomic_DNA"/>
</dbReference>
<reference evidence="1" key="3">
    <citation type="submission" date="2020-06" db="EMBL/GenBank/DDBJ databases">
        <title>Helianthus annuus Genome sequencing and assembly Release 2.</title>
        <authorList>
            <person name="Gouzy J."/>
            <person name="Langlade N."/>
            <person name="Munos S."/>
        </authorList>
    </citation>
    <scope>NUCLEOTIDE SEQUENCE</scope>
    <source>
        <tissue evidence="1">Leaves</tissue>
    </source>
</reference>
<evidence type="ECO:0000313" key="3">
    <source>
        <dbReference type="Proteomes" id="UP000215914"/>
    </source>
</evidence>
<organism evidence="2 3">
    <name type="scientific">Helianthus annuus</name>
    <name type="common">Common sunflower</name>
    <dbReference type="NCBI Taxonomy" id="4232"/>
    <lineage>
        <taxon>Eukaryota</taxon>
        <taxon>Viridiplantae</taxon>
        <taxon>Streptophyta</taxon>
        <taxon>Embryophyta</taxon>
        <taxon>Tracheophyta</taxon>
        <taxon>Spermatophyta</taxon>
        <taxon>Magnoliopsida</taxon>
        <taxon>eudicotyledons</taxon>
        <taxon>Gunneridae</taxon>
        <taxon>Pentapetalae</taxon>
        <taxon>asterids</taxon>
        <taxon>campanulids</taxon>
        <taxon>Asterales</taxon>
        <taxon>Asteraceae</taxon>
        <taxon>Asteroideae</taxon>
        <taxon>Heliantheae alliance</taxon>
        <taxon>Heliantheae</taxon>
        <taxon>Helianthus</taxon>
    </lineage>
</organism>
<name>A0A251UIW7_HELAN</name>
<dbReference type="Proteomes" id="UP000215914">
    <property type="component" value="Chromosome 6"/>
</dbReference>
<proteinExistence type="predicted"/>
<evidence type="ECO:0000313" key="1">
    <source>
        <dbReference type="EMBL" id="KAF5802437.1"/>
    </source>
</evidence>
<dbReference type="InParanoid" id="A0A251UIW7"/>
<dbReference type="AlphaFoldDB" id="A0A251UIW7"/>
<gene>
    <name evidence="2" type="ORF">HannXRQ_Chr06g0177931</name>
    <name evidence="1" type="ORF">HanXRQr2_Chr06g0259461</name>
</gene>
<dbReference type="EMBL" id="MNCJ02000321">
    <property type="protein sequence ID" value="KAF5802437.1"/>
    <property type="molecule type" value="Genomic_DNA"/>
</dbReference>
<accession>A0A251UIW7</accession>
<evidence type="ECO:0000313" key="2">
    <source>
        <dbReference type="EMBL" id="OTG23034.1"/>
    </source>
</evidence>
<sequence length="61" mass="6706">MRGDWRLTDVLARSNNTGGGVSAHGLSAELRRVTEAAVVIWWQRPRVLMPVQQISDEGGFG</sequence>
<dbReference type="Gramene" id="mRNA:HanXRQr2_Chr06g0259461">
    <property type="protein sequence ID" value="CDS:HanXRQr2_Chr06g0259461.1"/>
    <property type="gene ID" value="HanXRQr2_Chr06g0259461"/>
</dbReference>
<reference evidence="1 3" key="1">
    <citation type="journal article" date="2017" name="Nature">
        <title>The sunflower genome provides insights into oil metabolism, flowering and Asterid evolution.</title>
        <authorList>
            <person name="Badouin H."/>
            <person name="Gouzy J."/>
            <person name="Grassa C.J."/>
            <person name="Murat F."/>
            <person name="Staton S.E."/>
            <person name="Cottret L."/>
            <person name="Lelandais-Briere C."/>
            <person name="Owens G.L."/>
            <person name="Carrere S."/>
            <person name="Mayjonade B."/>
            <person name="Legrand L."/>
            <person name="Gill N."/>
            <person name="Kane N.C."/>
            <person name="Bowers J.E."/>
            <person name="Hubner S."/>
            <person name="Bellec A."/>
            <person name="Berard A."/>
            <person name="Berges H."/>
            <person name="Blanchet N."/>
            <person name="Boniface M.C."/>
            <person name="Brunel D."/>
            <person name="Catrice O."/>
            <person name="Chaidir N."/>
            <person name="Claudel C."/>
            <person name="Donnadieu C."/>
            <person name="Faraut T."/>
            <person name="Fievet G."/>
            <person name="Helmstetter N."/>
            <person name="King M."/>
            <person name="Knapp S.J."/>
            <person name="Lai Z."/>
            <person name="Le Paslier M.C."/>
            <person name="Lippi Y."/>
            <person name="Lorenzon L."/>
            <person name="Mandel J.R."/>
            <person name="Marage G."/>
            <person name="Marchand G."/>
            <person name="Marquand E."/>
            <person name="Bret-Mestries E."/>
            <person name="Morien E."/>
            <person name="Nambeesan S."/>
            <person name="Nguyen T."/>
            <person name="Pegot-Espagnet P."/>
            <person name="Pouilly N."/>
            <person name="Raftis F."/>
            <person name="Sallet E."/>
            <person name="Schiex T."/>
            <person name="Thomas J."/>
            <person name="Vandecasteele C."/>
            <person name="Vares D."/>
            <person name="Vear F."/>
            <person name="Vautrin S."/>
            <person name="Crespi M."/>
            <person name="Mangin B."/>
            <person name="Burke J.M."/>
            <person name="Salse J."/>
            <person name="Munos S."/>
            <person name="Vincourt P."/>
            <person name="Rieseberg L.H."/>
            <person name="Langlade N.B."/>
        </authorList>
    </citation>
    <scope>NUCLEOTIDE SEQUENCE [LARGE SCALE GENOMIC DNA]</scope>
    <source>
        <strain evidence="3">cv. SF193</strain>
        <tissue evidence="1">Leaves</tissue>
    </source>
</reference>
<keyword evidence="3" id="KW-1185">Reference proteome</keyword>
<reference evidence="2" key="2">
    <citation type="submission" date="2017-02" db="EMBL/GenBank/DDBJ databases">
        <title>Sunflower complete genome.</title>
        <authorList>
            <person name="Langlade N."/>
            <person name="Munos S."/>
        </authorList>
    </citation>
    <scope>NUCLEOTIDE SEQUENCE [LARGE SCALE GENOMIC DNA]</scope>
    <source>
        <tissue evidence="2">Leaves</tissue>
    </source>
</reference>
<protein>
    <submittedName>
        <fullName evidence="2">Uncharacterized protein</fullName>
    </submittedName>
</protein>